<dbReference type="Gene3D" id="2.60.120.10">
    <property type="entry name" value="Jelly Rolls"/>
    <property type="match status" value="1"/>
</dbReference>
<evidence type="ECO:0000313" key="1">
    <source>
        <dbReference type="EMBL" id="SVA88553.1"/>
    </source>
</evidence>
<protein>
    <submittedName>
        <fullName evidence="1">Uncharacterized protein</fullName>
    </submittedName>
</protein>
<proteinExistence type="predicted"/>
<dbReference type="SUPFAM" id="SSF51182">
    <property type="entry name" value="RmlC-like cupins"/>
    <property type="match status" value="1"/>
</dbReference>
<reference evidence="1" key="1">
    <citation type="submission" date="2018-05" db="EMBL/GenBank/DDBJ databases">
        <authorList>
            <person name="Lanie J.A."/>
            <person name="Ng W.-L."/>
            <person name="Kazmierczak K.M."/>
            <person name="Andrzejewski T.M."/>
            <person name="Davidsen T.M."/>
            <person name="Wayne K.J."/>
            <person name="Tettelin H."/>
            <person name="Glass J.I."/>
            <person name="Rusch D."/>
            <person name="Podicherti R."/>
            <person name="Tsui H.-C.T."/>
            <person name="Winkler M.E."/>
        </authorList>
    </citation>
    <scope>NUCLEOTIDE SEQUENCE</scope>
</reference>
<accession>A0A381ZII3</accession>
<sequence length="97" mass="11288">MKQLFMKKGNRCSLQYHEKKHETLFMQEGEMKLTIGTVDNPRSSEVTLKPDEYYILEPFTVHQCEAVTDILYLEASTPELEDVIRIEDDYGREGTNA</sequence>
<organism evidence="1">
    <name type="scientific">marine metagenome</name>
    <dbReference type="NCBI Taxonomy" id="408172"/>
    <lineage>
        <taxon>unclassified sequences</taxon>
        <taxon>metagenomes</taxon>
        <taxon>ecological metagenomes</taxon>
    </lineage>
</organism>
<dbReference type="InterPro" id="IPR014710">
    <property type="entry name" value="RmlC-like_jellyroll"/>
</dbReference>
<dbReference type="InterPro" id="IPR011051">
    <property type="entry name" value="RmlC_Cupin_sf"/>
</dbReference>
<gene>
    <name evidence="1" type="ORF">METZ01_LOCUS141407</name>
</gene>
<dbReference type="EMBL" id="UINC01021300">
    <property type="protein sequence ID" value="SVA88553.1"/>
    <property type="molecule type" value="Genomic_DNA"/>
</dbReference>
<name>A0A381ZII3_9ZZZZ</name>
<dbReference type="CDD" id="cd02208">
    <property type="entry name" value="cupin_RmlC-like"/>
    <property type="match status" value="1"/>
</dbReference>
<dbReference type="AlphaFoldDB" id="A0A381ZII3"/>